<keyword evidence="3" id="KW-0731">Sigma factor</keyword>
<dbReference type="PANTHER" id="PTHR43133:SF51">
    <property type="entry name" value="RNA POLYMERASE SIGMA FACTOR"/>
    <property type="match status" value="1"/>
</dbReference>
<evidence type="ECO:0000259" key="7">
    <source>
        <dbReference type="Pfam" id="PF08281"/>
    </source>
</evidence>
<evidence type="ECO:0000259" key="6">
    <source>
        <dbReference type="Pfam" id="PF04542"/>
    </source>
</evidence>
<evidence type="ECO:0000256" key="5">
    <source>
        <dbReference type="SAM" id="MobiDB-lite"/>
    </source>
</evidence>
<dbReference type="GO" id="GO:0003677">
    <property type="term" value="F:DNA binding"/>
    <property type="evidence" value="ECO:0007669"/>
    <property type="project" value="InterPro"/>
</dbReference>
<organism evidence="8 9">
    <name type="scientific">Candidatus Desulfolinea nitratireducens</name>
    <dbReference type="NCBI Taxonomy" id="2841698"/>
    <lineage>
        <taxon>Bacteria</taxon>
        <taxon>Bacillati</taxon>
        <taxon>Chloroflexota</taxon>
        <taxon>Anaerolineae</taxon>
        <taxon>Anaerolineales</taxon>
        <taxon>Anaerolineales incertae sedis</taxon>
        <taxon>Candidatus Desulfolinea</taxon>
    </lineage>
</organism>
<dbReference type="PANTHER" id="PTHR43133">
    <property type="entry name" value="RNA POLYMERASE ECF-TYPE SIGMA FACTO"/>
    <property type="match status" value="1"/>
</dbReference>
<evidence type="ECO:0000313" key="9">
    <source>
        <dbReference type="Proteomes" id="UP000614469"/>
    </source>
</evidence>
<gene>
    <name evidence="8" type="ORF">H8E29_14570</name>
</gene>
<keyword evidence="4" id="KW-0804">Transcription</keyword>
<accession>A0A8J6NIZ8</accession>
<dbReference type="InterPro" id="IPR014284">
    <property type="entry name" value="RNA_pol_sigma-70_dom"/>
</dbReference>
<evidence type="ECO:0000256" key="1">
    <source>
        <dbReference type="ARBA" id="ARBA00010641"/>
    </source>
</evidence>
<evidence type="ECO:0000256" key="3">
    <source>
        <dbReference type="ARBA" id="ARBA00023082"/>
    </source>
</evidence>
<dbReference type="InterPro" id="IPR013325">
    <property type="entry name" value="RNA_pol_sigma_r2"/>
</dbReference>
<dbReference type="Proteomes" id="UP000614469">
    <property type="component" value="Unassembled WGS sequence"/>
</dbReference>
<protein>
    <submittedName>
        <fullName evidence="8">Sigma-70 family RNA polymerase sigma factor</fullName>
    </submittedName>
</protein>
<evidence type="ECO:0000256" key="4">
    <source>
        <dbReference type="ARBA" id="ARBA00023163"/>
    </source>
</evidence>
<dbReference type="AlphaFoldDB" id="A0A8J6NIZ8"/>
<dbReference type="InterPro" id="IPR039425">
    <property type="entry name" value="RNA_pol_sigma-70-like"/>
</dbReference>
<evidence type="ECO:0000313" key="8">
    <source>
        <dbReference type="EMBL" id="MBC8336486.1"/>
    </source>
</evidence>
<dbReference type="Pfam" id="PF08281">
    <property type="entry name" value="Sigma70_r4_2"/>
    <property type="match status" value="1"/>
</dbReference>
<dbReference type="Pfam" id="PF04542">
    <property type="entry name" value="Sigma70_r2"/>
    <property type="match status" value="1"/>
</dbReference>
<keyword evidence="2" id="KW-0805">Transcription regulation</keyword>
<dbReference type="Gene3D" id="1.10.1740.10">
    <property type="match status" value="1"/>
</dbReference>
<dbReference type="CDD" id="cd06171">
    <property type="entry name" value="Sigma70_r4"/>
    <property type="match status" value="1"/>
</dbReference>
<feature type="domain" description="RNA polymerase sigma-70 region 2" evidence="6">
    <location>
        <begin position="22"/>
        <end position="88"/>
    </location>
</feature>
<dbReference type="EMBL" id="JACNJN010000165">
    <property type="protein sequence ID" value="MBC8336486.1"/>
    <property type="molecule type" value="Genomic_DNA"/>
</dbReference>
<feature type="compositionally biased region" description="Basic and acidic residues" evidence="5">
    <location>
        <begin position="183"/>
        <end position="192"/>
    </location>
</feature>
<comment type="similarity">
    <text evidence="1">Belongs to the sigma-70 factor family. ECF subfamily.</text>
</comment>
<dbReference type="GO" id="GO:0016987">
    <property type="term" value="F:sigma factor activity"/>
    <property type="evidence" value="ECO:0007669"/>
    <property type="project" value="UniProtKB-KW"/>
</dbReference>
<dbReference type="InterPro" id="IPR007627">
    <property type="entry name" value="RNA_pol_sigma70_r2"/>
</dbReference>
<sequence>MDEEKTWILQAQQGSDEAFTTLVETYQKPVYNLCYRMLGESDWAEDAAQESFLRAYQNLHRYDVKRSFATWLLSIAAHYCIDRLRRKKLPTFSLHDDEGTPREYIPDLSAVNPEKAVIRSEQREDIQDLLQGLSETDRAAIILRYWYDASEVEISETLSLTVSAVKSRLHRARQKLGDLWQDETDKSPHVERMPYGSPAF</sequence>
<dbReference type="InterPro" id="IPR013324">
    <property type="entry name" value="RNA_pol_sigma_r3/r4-like"/>
</dbReference>
<reference evidence="8 9" key="1">
    <citation type="submission" date="2020-08" db="EMBL/GenBank/DDBJ databases">
        <title>Bridging the membrane lipid divide: bacteria of the FCB group superphylum have the potential to synthesize archaeal ether lipids.</title>
        <authorList>
            <person name="Villanueva L."/>
            <person name="Von Meijenfeldt F.A.B."/>
            <person name="Westbye A.B."/>
            <person name="Yadav S."/>
            <person name="Hopmans E.C."/>
            <person name="Dutilh B.E."/>
            <person name="Sinninghe Damste J.S."/>
        </authorList>
    </citation>
    <scope>NUCLEOTIDE SEQUENCE [LARGE SCALE GENOMIC DNA]</scope>
    <source>
        <strain evidence="8">NIOZ-UU36</strain>
    </source>
</reference>
<comment type="caution">
    <text evidence="8">The sequence shown here is derived from an EMBL/GenBank/DDBJ whole genome shotgun (WGS) entry which is preliminary data.</text>
</comment>
<dbReference type="Gene3D" id="1.10.10.10">
    <property type="entry name" value="Winged helix-like DNA-binding domain superfamily/Winged helix DNA-binding domain"/>
    <property type="match status" value="1"/>
</dbReference>
<dbReference type="InterPro" id="IPR013249">
    <property type="entry name" value="RNA_pol_sigma70_r4_t2"/>
</dbReference>
<feature type="domain" description="RNA polymerase sigma factor 70 region 4 type 2" evidence="7">
    <location>
        <begin position="124"/>
        <end position="176"/>
    </location>
</feature>
<feature type="region of interest" description="Disordered" evidence="5">
    <location>
        <begin position="180"/>
        <end position="200"/>
    </location>
</feature>
<evidence type="ECO:0000256" key="2">
    <source>
        <dbReference type="ARBA" id="ARBA00023015"/>
    </source>
</evidence>
<name>A0A8J6NIZ8_9CHLR</name>
<proteinExistence type="inferred from homology"/>
<dbReference type="NCBIfam" id="TIGR02937">
    <property type="entry name" value="sigma70-ECF"/>
    <property type="match status" value="1"/>
</dbReference>
<dbReference type="SUPFAM" id="SSF88946">
    <property type="entry name" value="Sigma2 domain of RNA polymerase sigma factors"/>
    <property type="match status" value="1"/>
</dbReference>
<dbReference type="InterPro" id="IPR036388">
    <property type="entry name" value="WH-like_DNA-bd_sf"/>
</dbReference>
<dbReference type="GO" id="GO:0006352">
    <property type="term" value="P:DNA-templated transcription initiation"/>
    <property type="evidence" value="ECO:0007669"/>
    <property type="project" value="InterPro"/>
</dbReference>
<dbReference type="SUPFAM" id="SSF88659">
    <property type="entry name" value="Sigma3 and sigma4 domains of RNA polymerase sigma factors"/>
    <property type="match status" value="1"/>
</dbReference>